<dbReference type="EMBL" id="BMMW01000002">
    <property type="protein sequence ID" value="GGK54696.1"/>
    <property type="molecule type" value="Genomic_DNA"/>
</dbReference>
<dbReference type="InterPro" id="IPR006091">
    <property type="entry name" value="Acyl-CoA_Oxase/DH_mid-dom"/>
</dbReference>
<evidence type="ECO:0000259" key="1">
    <source>
        <dbReference type="Pfam" id="PF02770"/>
    </source>
</evidence>
<feature type="domain" description="Acyl-CoA oxidase/dehydrogenase middle" evidence="1">
    <location>
        <begin position="85"/>
        <end position="175"/>
    </location>
</feature>
<name>A0A917QKF9_9NOCA</name>
<reference evidence="2" key="1">
    <citation type="journal article" date="2014" name="Int. J. Syst. Evol. Microbiol.">
        <title>Complete genome sequence of Corynebacterium casei LMG S-19264T (=DSM 44701T), isolated from a smear-ripened cheese.</title>
        <authorList>
            <consortium name="US DOE Joint Genome Institute (JGI-PGF)"/>
            <person name="Walter F."/>
            <person name="Albersmeier A."/>
            <person name="Kalinowski J."/>
            <person name="Ruckert C."/>
        </authorList>
    </citation>
    <scope>NUCLEOTIDE SEQUENCE</scope>
    <source>
        <strain evidence="2">CGMCC 4.7278</strain>
    </source>
</reference>
<reference evidence="2" key="2">
    <citation type="submission" date="2020-09" db="EMBL/GenBank/DDBJ databases">
        <authorList>
            <person name="Sun Q."/>
            <person name="Zhou Y."/>
        </authorList>
    </citation>
    <scope>NUCLEOTIDE SEQUENCE</scope>
    <source>
        <strain evidence="2">CGMCC 4.7278</strain>
    </source>
</reference>
<proteinExistence type="predicted"/>
<dbReference type="Proteomes" id="UP000612956">
    <property type="component" value="Unassembled WGS sequence"/>
</dbReference>
<protein>
    <recommendedName>
        <fullName evidence="1">Acyl-CoA oxidase/dehydrogenase middle domain-containing protein</fullName>
    </recommendedName>
</protein>
<dbReference type="InterPro" id="IPR009100">
    <property type="entry name" value="AcylCoA_DH/oxidase_NM_dom_sf"/>
</dbReference>
<dbReference type="SUPFAM" id="SSF56645">
    <property type="entry name" value="Acyl-CoA dehydrogenase NM domain-like"/>
    <property type="match status" value="1"/>
</dbReference>
<comment type="caution">
    <text evidence="2">The sequence shown here is derived from an EMBL/GenBank/DDBJ whole genome shotgun (WGS) entry which is preliminary data.</text>
</comment>
<sequence>MNASVFDFLVTATPSPAGRLHSDRLDTPAMLARHGERAGAFEATIDRAAVAGFDSTTMGSAFLGGYQEALRALVWPIANDELASMCATEAGGGRPSAMTTTVDGDGVVRGTKTFATLGEFATRFLVIAVAGVLDDKPLLRAVWVPANAIGVTVTPLDALPFAPEIPHASVRFDDVVGQLLPGDGYTDYLKPFRTVEDLHVLAAVLGQLVRVGRVANWPNVALERLLAVFAAVRGLSGDAEANCAGVHIALGGVFDQLAALLADLEPLWESVDPETVAAWERDTPLLGVAGKVRALRLAAAWKSVSGTRSS</sequence>
<keyword evidence="3" id="KW-1185">Reference proteome</keyword>
<dbReference type="Gene3D" id="2.40.110.10">
    <property type="entry name" value="Butyryl-CoA Dehydrogenase, subunit A, domain 2"/>
    <property type="match status" value="1"/>
</dbReference>
<dbReference type="Pfam" id="PF02770">
    <property type="entry name" value="Acyl-CoA_dh_M"/>
    <property type="match status" value="1"/>
</dbReference>
<gene>
    <name evidence="2" type="ORF">GCM10011591_28160</name>
</gene>
<evidence type="ECO:0000313" key="2">
    <source>
        <dbReference type="EMBL" id="GGK54696.1"/>
    </source>
</evidence>
<dbReference type="InterPro" id="IPR046373">
    <property type="entry name" value="Acyl-CoA_Oxase/DH_mid-dom_sf"/>
</dbReference>
<organism evidence="2 3">
    <name type="scientific">Nocardia camponoti</name>
    <dbReference type="NCBI Taxonomy" id="1616106"/>
    <lineage>
        <taxon>Bacteria</taxon>
        <taxon>Bacillati</taxon>
        <taxon>Actinomycetota</taxon>
        <taxon>Actinomycetes</taxon>
        <taxon>Mycobacteriales</taxon>
        <taxon>Nocardiaceae</taxon>
        <taxon>Nocardia</taxon>
    </lineage>
</organism>
<dbReference type="AlphaFoldDB" id="A0A917QKF9"/>
<evidence type="ECO:0000313" key="3">
    <source>
        <dbReference type="Proteomes" id="UP000612956"/>
    </source>
</evidence>
<dbReference type="RefSeq" id="WP_188829319.1">
    <property type="nucleotide sequence ID" value="NZ_BMMW01000002.1"/>
</dbReference>
<accession>A0A917QKF9</accession>
<dbReference type="GO" id="GO:0016627">
    <property type="term" value="F:oxidoreductase activity, acting on the CH-CH group of donors"/>
    <property type="evidence" value="ECO:0007669"/>
    <property type="project" value="InterPro"/>
</dbReference>